<evidence type="ECO:0000313" key="2">
    <source>
        <dbReference type="Proteomes" id="UP001176941"/>
    </source>
</evidence>
<protein>
    <submittedName>
        <fullName evidence="1">Uncharacterized protein</fullName>
    </submittedName>
</protein>
<sequence>MDLCWQSNVSAFKYAVEVCHSFLPRSKHLLISSLQSPSAVILEPSKLKSVTVSIVSMWHRSEGGETFFREQGFVSSILTLMAFSQVCGHLMQRVDSLEKTLMLGGIGGRRRRG</sequence>
<evidence type="ECO:0000313" key="1">
    <source>
        <dbReference type="EMBL" id="CAI9163986.1"/>
    </source>
</evidence>
<organism evidence="1 2">
    <name type="scientific">Rangifer tarandus platyrhynchus</name>
    <name type="common">Svalbard reindeer</name>
    <dbReference type="NCBI Taxonomy" id="3082113"/>
    <lineage>
        <taxon>Eukaryota</taxon>
        <taxon>Metazoa</taxon>
        <taxon>Chordata</taxon>
        <taxon>Craniata</taxon>
        <taxon>Vertebrata</taxon>
        <taxon>Euteleostomi</taxon>
        <taxon>Mammalia</taxon>
        <taxon>Eutheria</taxon>
        <taxon>Laurasiatheria</taxon>
        <taxon>Artiodactyla</taxon>
        <taxon>Ruminantia</taxon>
        <taxon>Pecora</taxon>
        <taxon>Cervidae</taxon>
        <taxon>Odocoileinae</taxon>
        <taxon>Rangifer</taxon>
    </lineage>
</organism>
<keyword evidence="2" id="KW-1185">Reference proteome</keyword>
<accession>A0ABN8YTN2</accession>
<name>A0ABN8YTN2_RANTA</name>
<gene>
    <name evidence="1" type="ORF">MRATA1EN1_LOCUS12948</name>
</gene>
<dbReference type="Proteomes" id="UP001176941">
    <property type="component" value="Chromosome 22"/>
</dbReference>
<proteinExistence type="predicted"/>
<reference evidence="1" key="1">
    <citation type="submission" date="2023-04" db="EMBL/GenBank/DDBJ databases">
        <authorList>
            <consortium name="ELIXIR-Norway"/>
        </authorList>
    </citation>
    <scope>NUCLEOTIDE SEQUENCE [LARGE SCALE GENOMIC DNA]</scope>
</reference>
<dbReference type="EMBL" id="OX459958">
    <property type="protein sequence ID" value="CAI9163986.1"/>
    <property type="molecule type" value="Genomic_DNA"/>
</dbReference>